<dbReference type="eggNOG" id="KOG2805">
    <property type="taxonomic scope" value="Eukaryota"/>
</dbReference>
<reference evidence="14 15" key="1">
    <citation type="journal article" date="2011" name="Science">
        <title>The Selaginella genome identifies genetic changes associated with the evolution of vascular plants.</title>
        <authorList>
            <person name="Banks J.A."/>
            <person name="Nishiyama T."/>
            <person name="Hasebe M."/>
            <person name="Bowman J.L."/>
            <person name="Gribskov M."/>
            <person name="dePamphilis C."/>
            <person name="Albert V.A."/>
            <person name="Aono N."/>
            <person name="Aoyama T."/>
            <person name="Ambrose B.A."/>
            <person name="Ashton N.W."/>
            <person name="Axtell M.J."/>
            <person name="Barker E."/>
            <person name="Barker M.S."/>
            <person name="Bennetzen J.L."/>
            <person name="Bonawitz N.D."/>
            <person name="Chapple C."/>
            <person name="Cheng C."/>
            <person name="Correa L.G."/>
            <person name="Dacre M."/>
            <person name="DeBarry J."/>
            <person name="Dreyer I."/>
            <person name="Elias M."/>
            <person name="Engstrom E.M."/>
            <person name="Estelle M."/>
            <person name="Feng L."/>
            <person name="Finet C."/>
            <person name="Floyd S.K."/>
            <person name="Frommer W.B."/>
            <person name="Fujita T."/>
            <person name="Gramzow L."/>
            <person name="Gutensohn M."/>
            <person name="Harholt J."/>
            <person name="Hattori M."/>
            <person name="Heyl A."/>
            <person name="Hirai T."/>
            <person name="Hiwatashi Y."/>
            <person name="Ishikawa M."/>
            <person name="Iwata M."/>
            <person name="Karol K.G."/>
            <person name="Koehler B."/>
            <person name="Kolukisaoglu U."/>
            <person name="Kubo M."/>
            <person name="Kurata T."/>
            <person name="Lalonde S."/>
            <person name="Li K."/>
            <person name="Li Y."/>
            <person name="Litt A."/>
            <person name="Lyons E."/>
            <person name="Manning G."/>
            <person name="Maruyama T."/>
            <person name="Michael T.P."/>
            <person name="Mikami K."/>
            <person name="Miyazaki S."/>
            <person name="Morinaga S."/>
            <person name="Murata T."/>
            <person name="Mueller-Roeber B."/>
            <person name="Nelson D.R."/>
            <person name="Obara M."/>
            <person name="Oguri Y."/>
            <person name="Olmstead R.G."/>
            <person name="Onodera N."/>
            <person name="Petersen B.L."/>
            <person name="Pils B."/>
            <person name="Prigge M."/>
            <person name="Rensing S.A."/>
            <person name="Riano-Pachon D.M."/>
            <person name="Roberts A.W."/>
            <person name="Sato Y."/>
            <person name="Scheller H.V."/>
            <person name="Schulz B."/>
            <person name="Schulz C."/>
            <person name="Shakirov E.V."/>
            <person name="Shibagaki N."/>
            <person name="Shinohara N."/>
            <person name="Shippen D.E."/>
            <person name="Soerensen I."/>
            <person name="Sotooka R."/>
            <person name="Sugimoto N."/>
            <person name="Sugita M."/>
            <person name="Sumikawa N."/>
            <person name="Tanurdzic M."/>
            <person name="Theissen G."/>
            <person name="Ulvskov P."/>
            <person name="Wakazuki S."/>
            <person name="Weng J.K."/>
            <person name="Willats W.W."/>
            <person name="Wipf D."/>
            <person name="Wolf P.G."/>
            <person name="Yang L."/>
            <person name="Zimmer A.D."/>
            <person name="Zhu Q."/>
            <person name="Mitros T."/>
            <person name="Hellsten U."/>
            <person name="Loque D."/>
            <person name="Otillar R."/>
            <person name="Salamov A."/>
            <person name="Schmutz J."/>
            <person name="Shapiro H."/>
            <person name="Lindquist E."/>
            <person name="Lucas S."/>
            <person name="Rokhsar D."/>
            <person name="Grigoriev I.V."/>
        </authorList>
    </citation>
    <scope>NUCLEOTIDE SEQUENCE [LARGE SCALE GENOMIC DNA]</scope>
</reference>
<comment type="function">
    <text evidence="1">Catalyzes the 2-thiolation of uridine at the wobble position (U34) of mitochondrial tRNA(Lys), tRNA(Glu) and tRNA(Gln). Required for the formation of 5-taurinomethyl-2-thiouridine (tm5s2U) of mitochondrial tRNA(Lys), tRNA(Glu), and tRNA(Gln) at the wobble position. ATP is required to activate the C2 atom of the wobble base.</text>
</comment>
<feature type="domain" description="tRNA-specific 2-thiouridylase MnmA-like central" evidence="13">
    <location>
        <begin position="210"/>
        <end position="272"/>
    </location>
</feature>
<feature type="non-terminal residue" evidence="14">
    <location>
        <position position="375"/>
    </location>
</feature>
<evidence type="ECO:0000256" key="4">
    <source>
        <dbReference type="ARBA" id="ARBA00022555"/>
    </source>
</evidence>
<name>D8SX54_SELML</name>
<dbReference type="Proteomes" id="UP000001514">
    <property type="component" value="Unassembled WGS sequence"/>
</dbReference>
<evidence type="ECO:0000259" key="12">
    <source>
        <dbReference type="Pfam" id="PF20258"/>
    </source>
</evidence>
<evidence type="ECO:0000256" key="3">
    <source>
        <dbReference type="ARBA" id="ARBA00011953"/>
    </source>
</evidence>
<dbReference type="EMBL" id="GL377650">
    <property type="protein sequence ID" value="EFJ10976.1"/>
    <property type="molecule type" value="Genomic_DNA"/>
</dbReference>
<keyword evidence="15" id="KW-1185">Reference proteome</keyword>
<dbReference type="InterPro" id="IPR046884">
    <property type="entry name" value="MnmA-like_central"/>
</dbReference>
<gene>
    <name evidence="14" type="ORF">SELMODRAFT_44690</name>
</gene>
<dbReference type="InterPro" id="IPR046885">
    <property type="entry name" value="MnmA-like_C"/>
</dbReference>
<dbReference type="HAMAP" id="MF_00144">
    <property type="entry name" value="tRNA_thiouridyl_MnmA"/>
    <property type="match status" value="1"/>
</dbReference>
<evidence type="ECO:0000256" key="11">
    <source>
        <dbReference type="ARBA" id="ARBA00049564"/>
    </source>
</evidence>
<evidence type="ECO:0000259" key="13">
    <source>
        <dbReference type="Pfam" id="PF20259"/>
    </source>
</evidence>
<dbReference type="GO" id="GO:0000049">
    <property type="term" value="F:tRNA binding"/>
    <property type="evidence" value="ECO:0007669"/>
    <property type="project" value="UniProtKB-KW"/>
</dbReference>
<dbReference type="PANTHER" id="PTHR43052:SF1">
    <property type="entry name" value="TRNA-5-TAURINOMETHYLURIDINE 2-SULFURTRANSFERASE"/>
    <property type="match status" value="1"/>
</dbReference>
<dbReference type="AlphaFoldDB" id="D8SX54"/>
<evidence type="ECO:0000256" key="5">
    <source>
        <dbReference type="ARBA" id="ARBA00022679"/>
    </source>
</evidence>
<dbReference type="HOGENOM" id="CLU_035188_2_0_1"/>
<dbReference type="Gene3D" id="2.40.30.10">
    <property type="entry name" value="Translation factors"/>
    <property type="match status" value="1"/>
</dbReference>
<dbReference type="GO" id="GO:0061708">
    <property type="term" value="F:tRNA-5-taurinomethyluridine 2-sulfurtransferase"/>
    <property type="evidence" value="ECO:0007669"/>
    <property type="project" value="UniProtKB-EC"/>
</dbReference>
<evidence type="ECO:0000313" key="14">
    <source>
        <dbReference type="EMBL" id="EFJ10976.1"/>
    </source>
</evidence>
<keyword evidence="4" id="KW-0820">tRNA-binding</keyword>
<dbReference type="InterPro" id="IPR051305">
    <property type="entry name" value="tRNA_2-thiouridylase_MnmA"/>
</dbReference>
<dbReference type="GO" id="GO:0005524">
    <property type="term" value="F:ATP binding"/>
    <property type="evidence" value="ECO:0007669"/>
    <property type="project" value="UniProtKB-KW"/>
</dbReference>
<evidence type="ECO:0000256" key="8">
    <source>
        <dbReference type="ARBA" id="ARBA00022840"/>
    </source>
</evidence>
<dbReference type="FunCoup" id="D8SX54">
    <property type="interactions" value="3276"/>
</dbReference>
<dbReference type="NCBIfam" id="NF001138">
    <property type="entry name" value="PRK00143.1"/>
    <property type="match status" value="1"/>
</dbReference>
<dbReference type="Pfam" id="PF03054">
    <property type="entry name" value="tRNA_Me_trans"/>
    <property type="match status" value="1"/>
</dbReference>
<keyword evidence="10" id="KW-1015">Disulfide bond</keyword>
<dbReference type="Gene3D" id="2.30.30.280">
    <property type="entry name" value="Adenine nucleotide alpha hydrolases-like domains"/>
    <property type="match status" value="1"/>
</dbReference>
<organism evidence="15">
    <name type="scientific">Selaginella moellendorffii</name>
    <name type="common">Spikemoss</name>
    <dbReference type="NCBI Taxonomy" id="88036"/>
    <lineage>
        <taxon>Eukaryota</taxon>
        <taxon>Viridiplantae</taxon>
        <taxon>Streptophyta</taxon>
        <taxon>Embryophyta</taxon>
        <taxon>Tracheophyta</taxon>
        <taxon>Lycopodiopsida</taxon>
        <taxon>Selaginellales</taxon>
        <taxon>Selaginellaceae</taxon>
        <taxon>Selaginella</taxon>
    </lineage>
</organism>
<dbReference type="InterPro" id="IPR004506">
    <property type="entry name" value="MnmA-like"/>
</dbReference>
<evidence type="ECO:0000256" key="1">
    <source>
        <dbReference type="ARBA" id="ARBA00003986"/>
    </source>
</evidence>
<dbReference type="KEGG" id="smo:SELMODRAFT_44690"/>
<dbReference type="Pfam" id="PF20258">
    <property type="entry name" value="tRNA_Me_trans_C"/>
    <property type="match status" value="1"/>
</dbReference>
<dbReference type="InterPro" id="IPR014729">
    <property type="entry name" value="Rossmann-like_a/b/a_fold"/>
</dbReference>
<dbReference type="EC" id="2.8.1.14" evidence="3"/>
<dbReference type="OMA" id="WFVNSEG"/>
<dbReference type="PANTHER" id="PTHR43052">
    <property type="match status" value="1"/>
</dbReference>
<evidence type="ECO:0000256" key="10">
    <source>
        <dbReference type="ARBA" id="ARBA00023157"/>
    </source>
</evidence>
<evidence type="ECO:0000256" key="7">
    <source>
        <dbReference type="ARBA" id="ARBA00022741"/>
    </source>
</evidence>
<dbReference type="NCBIfam" id="TIGR00420">
    <property type="entry name" value="trmU"/>
    <property type="match status" value="1"/>
</dbReference>
<dbReference type="SUPFAM" id="SSF52402">
    <property type="entry name" value="Adenine nucleotide alpha hydrolases-like"/>
    <property type="match status" value="1"/>
</dbReference>
<dbReference type="CDD" id="cd01998">
    <property type="entry name" value="MnmA_TRMU-like"/>
    <property type="match status" value="1"/>
</dbReference>
<dbReference type="Pfam" id="PF20259">
    <property type="entry name" value="tRNA_Me_trans_M"/>
    <property type="match status" value="1"/>
</dbReference>
<dbReference type="GO" id="GO:0008033">
    <property type="term" value="P:tRNA processing"/>
    <property type="evidence" value="ECO:0007669"/>
    <property type="project" value="UniProtKB-KW"/>
</dbReference>
<evidence type="ECO:0000256" key="2">
    <source>
        <dbReference type="ARBA" id="ARBA00006191"/>
    </source>
</evidence>
<proteinExistence type="inferred from homology"/>
<dbReference type="Gene3D" id="3.40.50.620">
    <property type="entry name" value="HUPs"/>
    <property type="match status" value="1"/>
</dbReference>
<keyword evidence="8" id="KW-0067">ATP-binding</keyword>
<keyword evidence="6" id="KW-0819">tRNA processing</keyword>
<evidence type="ECO:0000256" key="9">
    <source>
        <dbReference type="ARBA" id="ARBA00022884"/>
    </source>
</evidence>
<dbReference type="STRING" id="88036.D8SX54"/>
<keyword evidence="5" id="KW-0808">Transferase</keyword>
<dbReference type="InterPro" id="IPR023382">
    <property type="entry name" value="MnmA-like_central_sf"/>
</dbReference>
<keyword evidence="7" id="KW-0547">Nucleotide-binding</keyword>
<sequence>LRVAVLVSGGVDSSVALRLLCGAGHSCTAFYIKIWFQEDFQNFWSSCPWEEDLKYAQDVCDEVGVKLEIVHLTDVYWNKVVSKCITEVRAGRTPNPDIMCNTVVKFGAFLDHIDRTKFDRVASGHYARVERYVDEQGTIRARLMLSKDEVKDQTYFLSQLSQEQLGFLMFPLGSLAKPEVRQLAHSLNLPNKDRKDSQGICFLGKVKFSDFISRHLGEKEGLLIEAETGKTMGKHKGFWFYTIGQRRGISLSHGPWYVVAKDSEKNLVYISRHYFSGDKKRRNFYVDNLSWFSTIPDPSCPIKCKVRHGPSFHDCELEFEREKQGARVKLLHSDQALAAGQYAAFYAGETCLGSGMITESMDDLESCTVSARALE</sequence>
<keyword evidence="9" id="KW-0694">RNA-binding</keyword>
<feature type="domain" description="tRNA-specific 2-thiouridylase MnmA-like C-terminal" evidence="12">
    <location>
        <begin position="282"/>
        <end position="357"/>
    </location>
</feature>
<evidence type="ECO:0000313" key="15">
    <source>
        <dbReference type="Proteomes" id="UP000001514"/>
    </source>
</evidence>
<dbReference type="OrthoDB" id="3685at2759"/>
<evidence type="ECO:0000256" key="6">
    <source>
        <dbReference type="ARBA" id="ARBA00022694"/>
    </source>
</evidence>
<comment type="catalytic activity">
    <reaction evidence="11">
        <text>5-taurinomethyluridine(34) in tRNA + S-sulfanyl-L-cysteinyl-[protein] + AH2 + ATP = 5-taurinomethyl-2-thiouridine(34) in tRNA + L-cysteinyl-[protein] + A + AMP + diphosphate + H(+)</text>
        <dbReference type="Rhea" id="RHEA:47040"/>
        <dbReference type="Rhea" id="RHEA-COMP:10131"/>
        <dbReference type="Rhea" id="RHEA-COMP:11726"/>
        <dbReference type="Rhea" id="RHEA-COMP:11732"/>
        <dbReference type="Rhea" id="RHEA-COMP:11733"/>
        <dbReference type="ChEBI" id="CHEBI:13193"/>
        <dbReference type="ChEBI" id="CHEBI:15378"/>
        <dbReference type="ChEBI" id="CHEBI:17499"/>
        <dbReference type="ChEBI" id="CHEBI:29950"/>
        <dbReference type="ChEBI" id="CHEBI:30616"/>
        <dbReference type="ChEBI" id="CHEBI:33019"/>
        <dbReference type="ChEBI" id="CHEBI:61963"/>
        <dbReference type="ChEBI" id="CHEBI:87171"/>
        <dbReference type="ChEBI" id="CHEBI:87172"/>
        <dbReference type="ChEBI" id="CHEBI:456215"/>
        <dbReference type="EC" id="2.8.1.14"/>
    </reaction>
</comment>
<accession>D8SX54</accession>
<dbReference type="InParanoid" id="D8SX54"/>
<feature type="non-terminal residue" evidence="14">
    <location>
        <position position="1"/>
    </location>
</feature>
<dbReference type="FunFam" id="2.30.30.280:FF:000001">
    <property type="entry name" value="tRNA-specific 2-thiouridylase MnmA"/>
    <property type="match status" value="1"/>
</dbReference>
<protein>
    <recommendedName>
        <fullName evidence="3">tRNA-5-taurinomethyluridine 2-sulfurtransferase</fullName>
        <ecNumber evidence="3">2.8.1.14</ecNumber>
    </recommendedName>
</protein>
<comment type="similarity">
    <text evidence="2">Belongs to the MnmA/TRMU family.</text>
</comment>